<evidence type="ECO:0000259" key="6">
    <source>
        <dbReference type="SMART" id="SM00849"/>
    </source>
</evidence>
<sequence length="221" mass="23031">MLVVGFPAGAFQANCYLLAADTGHDCVIVDPGEGAREHVDAALTEHRLTPAAVLATHGHFDHVHSAAEIADAHGIPVWIRSEDRVLLSDPLKGLGPELAAAFASVSLTEPRDVRELGDGPLELAGLRITTDHTPGHTPGSAVFRLDSDEGGQLALTGDTLFAGSIGRTDLPGGDVREIARSLRTLLTYPDDTVVLPGHGPTTTIGRERATNPFLGDGGGMS</sequence>
<dbReference type="PANTHER" id="PTHR46233">
    <property type="entry name" value="HYDROXYACYLGLUTATHIONE HYDROLASE GLOC"/>
    <property type="match status" value="1"/>
</dbReference>
<keyword evidence="2" id="KW-0479">Metal-binding</keyword>
<evidence type="ECO:0000313" key="7">
    <source>
        <dbReference type="EMBL" id="PXY29791.1"/>
    </source>
</evidence>
<dbReference type="Gene3D" id="3.60.15.10">
    <property type="entry name" value="Ribonuclease Z/Hydroxyacylglutathione hydrolase-like"/>
    <property type="match status" value="1"/>
</dbReference>
<dbReference type="Proteomes" id="UP000247892">
    <property type="component" value="Unassembled WGS sequence"/>
</dbReference>
<dbReference type="GO" id="GO:0046872">
    <property type="term" value="F:metal ion binding"/>
    <property type="evidence" value="ECO:0007669"/>
    <property type="project" value="UniProtKB-KW"/>
</dbReference>
<evidence type="ECO:0000256" key="1">
    <source>
        <dbReference type="ARBA" id="ARBA00001947"/>
    </source>
</evidence>
<dbReference type="InterPro" id="IPR001279">
    <property type="entry name" value="Metallo-B-lactamas"/>
</dbReference>
<evidence type="ECO:0000256" key="2">
    <source>
        <dbReference type="ARBA" id="ARBA00022723"/>
    </source>
</evidence>
<keyword evidence="3" id="KW-0378">Hydrolase</keyword>
<proteinExistence type="predicted"/>
<gene>
    <name evidence="7" type="ORF">BA062_20385</name>
</gene>
<dbReference type="PANTHER" id="PTHR46233:SF3">
    <property type="entry name" value="HYDROXYACYLGLUTATHIONE HYDROLASE GLOC"/>
    <property type="match status" value="1"/>
</dbReference>
<feature type="domain" description="Metallo-beta-lactamase" evidence="6">
    <location>
        <begin position="12"/>
        <end position="198"/>
    </location>
</feature>
<dbReference type="InterPro" id="IPR051453">
    <property type="entry name" value="MBL_Glyoxalase_II"/>
</dbReference>
<dbReference type="EMBL" id="MASU01000008">
    <property type="protein sequence ID" value="PXY29791.1"/>
    <property type="molecule type" value="Genomic_DNA"/>
</dbReference>
<dbReference type="AlphaFoldDB" id="A0A318LM61"/>
<dbReference type="GO" id="GO:0016787">
    <property type="term" value="F:hydrolase activity"/>
    <property type="evidence" value="ECO:0007669"/>
    <property type="project" value="UniProtKB-KW"/>
</dbReference>
<dbReference type="InterPro" id="IPR036866">
    <property type="entry name" value="RibonucZ/Hydroxyglut_hydro"/>
</dbReference>
<comment type="caution">
    <text evidence="7">The sequence shown here is derived from an EMBL/GenBank/DDBJ whole genome shotgun (WGS) entry which is preliminary data.</text>
</comment>
<keyword evidence="4" id="KW-0862">Zinc</keyword>
<dbReference type="SUPFAM" id="SSF56281">
    <property type="entry name" value="Metallo-hydrolase/oxidoreductase"/>
    <property type="match status" value="1"/>
</dbReference>
<protein>
    <recommendedName>
        <fullName evidence="6">Metallo-beta-lactamase domain-containing protein</fullName>
    </recommendedName>
</protein>
<evidence type="ECO:0000256" key="4">
    <source>
        <dbReference type="ARBA" id="ARBA00022833"/>
    </source>
</evidence>
<evidence type="ECO:0000313" key="8">
    <source>
        <dbReference type="Proteomes" id="UP000247892"/>
    </source>
</evidence>
<accession>A0A318LM61</accession>
<comment type="cofactor">
    <cofactor evidence="1">
        <name>Zn(2+)</name>
        <dbReference type="ChEBI" id="CHEBI:29105"/>
    </cofactor>
</comment>
<evidence type="ECO:0000256" key="3">
    <source>
        <dbReference type="ARBA" id="ARBA00022801"/>
    </source>
</evidence>
<dbReference type="OrthoDB" id="9802991at2"/>
<dbReference type="Pfam" id="PF00753">
    <property type="entry name" value="Lactamase_B"/>
    <property type="match status" value="1"/>
</dbReference>
<dbReference type="SMART" id="SM00849">
    <property type="entry name" value="Lactamase_B"/>
    <property type="match status" value="1"/>
</dbReference>
<reference evidence="7 8" key="1">
    <citation type="submission" date="2016-07" db="EMBL/GenBank/DDBJ databases">
        <title>Draft genome sequence of Prauserella sp. YIM 121212, isolated from alkaline soil.</title>
        <authorList>
            <person name="Ruckert C."/>
            <person name="Albersmeier A."/>
            <person name="Jiang C.-L."/>
            <person name="Jiang Y."/>
            <person name="Kalinowski J."/>
            <person name="Schneider O."/>
            <person name="Winkler A."/>
            <person name="Zotchev S.B."/>
        </authorList>
    </citation>
    <scope>NUCLEOTIDE SEQUENCE [LARGE SCALE GENOMIC DNA]</scope>
    <source>
        <strain evidence="7 8">YIM 121212</strain>
    </source>
</reference>
<name>A0A318LM61_9PSEU</name>
<dbReference type="RefSeq" id="WP_110339654.1">
    <property type="nucleotide sequence ID" value="NZ_JBHVKT010000032.1"/>
</dbReference>
<evidence type="ECO:0000256" key="5">
    <source>
        <dbReference type="SAM" id="MobiDB-lite"/>
    </source>
</evidence>
<keyword evidence="8" id="KW-1185">Reference proteome</keyword>
<feature type="region of interest" description="Disordered" evidence="5">
    <location>
        <begin position="197"/>
        <end position="221"/>
    </location>
</feature>
<dbReference type="CDD" id="cd06262">
    <property type="entry name" value="metallo-hydrolase-like_MBL-fold"/>
    <property type="match status" value="1"/>
</dbReference>
<organism evidence="7 8">
    <name type="scientific">Prauserella flavalba</name>
    <dbReference type="NCBI Taxonomy" id="1477506"/>
    <lineage>
        <taxon>Bacteria</taxon>
        <taxon>Bacillati</taxon>
        <taxon>Actinomycetota</taxon>
        <taxon>Actinomycetes</taxon>
        <taxon>Pseudonocardiales</taxon>
        <taxon>Pseudonocardiaceae</taxon>
        <taxon>Prauserella</taxon>
    </lineage>
</organism>